<dbReference type="Pfam" id="PF13432">
    <property type="entry name" value="TPR_16"/>
    <property type="match status" value="2"/>
</dbReference>
<gene>
    <name evidence="4" type="ORF">GCM10023185_34820</name>
</gene>
<comment type="caution">
    <text evidence="4">The sequence shown here is derived from an EMBL/GenBank/DDBJ whole genome shotgun (WGS) entry which is preliminary data.</text>
</comment>
<evidence type="ECO:0008006" key="6">
    <source>
        <dbReference type="Google" id="ProtNLM"/>
    </source>
</evidence>
<feature type="repeat" description="TPR" evidence="3">
    <location>
        <begin position="2"/>
        <end position="35"/>
    </location>
</feature>
<dbReference type="InterPro" id="IPR050498">
    <property type="entry name" value="Ycf3"/>
</dbReference>
<dbReference type="InterPro" id="IPR019734">
    <property type="entry name" value="TPR_rpt"/>
</dbReference>
<dbReference type="EMBL" id="BAABGZ010000072">
    <property type="protein sequence ID" value="GAA4364915.1"/>
    <property type="molecule type" value="Genomic_DNA"/>
</dbReference>
<evidence type="ECO:0000313" key="4">
    <source>
        <dbReference type="EMBL" id="GAA4364915.1"/>
    </source>
</evidence>
<dbReference type="Gene3D" id="1.25.40.10">
    <property type="entry name" value="Tetratricopeptide repeat domain"/>
    <property type="match status" value="1"/>
</dbReference>
<dbReference type="Proteomes" id="UP001501153">
    <property type="component" value="Unassembled WGS sequence"/>
</dbReference>
<dbReference type="SUPFAM" id="SSF48452">
    <property type="entry name" value="TPR-like"/>
    <property type="match status" value="1"/>
</dbReference>
<evidence type="ECO:0000313" key="5">
    <source>
        <dbReference type="Proteomes" id="UP001501153"/>
    </source>
</evidence>
<reference evidence="5" key="1">
    <citation type="journal article" date="2019" name="Int. J. Syst. Evol. Microbiol.">
        <title>The Global Catalogue of Microorganisms (GCM) 10K type strain sequencing project: providing services to taxonomists for standard genome sequencing and annotation.</title>
        <authorList>
            <consortium name="The Broad Institute Genomics Platform"/>
            <consortium name="The Broad Institute Genome Sequencing Center for Infectious Disease"/>
            <person name="Wu L."/>
            <person name="Ma J."/>
        </authorList>
    </citation>
    <scope>NUCLEOTIDE SEQUENCE [LARGE SCALE GENOMIC DNA]</scope>
    <source>
        <strain evidence="5">JCM 17923</strain>
    </source>
</reference>
<evidence type="ECO:0000256" key="1">
    <source>
        <dbReference type="ARBA" id="ARBA00022737"/>
    </source>
</evidence>
<name>A0ABP8IPT8_9BACT</name>
<keyword evidence="2 3" id="KW-0802">TPR repeat</keyword>
<feature type="repeat" description="TPR" evidence="3">
    <location>
        <begin position="104"/>
        <end position="137"/>
    </location>
</feature>
<keyword evidence="1" id="KW-0677">Repeat</keyword>
<evidence type="ECO:0000256" key="2">
    <source>
        <dbReference type="ARBA" id="ARBA00022803"/>
    </source>
</evidence>
<dbReference type="InterPro" id="IPR011990">
    <property type="entry name" value="TPR-like_helical_dom_sf"/>
</dbReference>
<sequence length="332" mass="37551">MARERVQEGVALYDEGKYEQAVAKYQEALAAVPGDSHAQSELAMTFNTLKRYPEAAALCQQVLEKPDADVAVYVTYGNSLDGMGKPREAEQAYQRGLRQYPDSYALYYNLGVAQTGRERLDEALSSFQHAVSCNPRHASSHLSIGAVELARQKRVPAIMALGQFLVLEPRSERAMRRVVALDKAMSRGVTQQDENNITISIDSRTLTDSKRKKTGPDNFSQTDFLLSLGRAVEMDSKNKAKTEAERFSSLFSSMCRHLAEVQGKGNHGFMWEFYVPYYIEMEKRGYVPAFTYLIHSSQMEAGDVQQWLAAHKTEVEVFQEWARSYTWPKVKM</sequence>
<dbReference type="SMART" id="SM00028">
    <property type="entry name" value="TPR"/>
    <property type="match status" value="4"/>
</dbReference>
<accession>A0ABP8IPT8</accession>
<dbReference type="PANTHER" id="PTHR44858:SF1">
    <property type="entry name" value="UDP-N-ACETYLGLUCOSAMINE--PEPTIDE N-ACETYLGLUCOSAMINYLTRANSFERASE SPINDLY-RELATED"/>
    <property type="match status" value="1"/>
</dbReference>
<dbReference type="PANTHER" id="PTHR44858">
    <property type="entry name" value="TETRATRICOPEPTIDE REPEAT PROTEIN 6"/>
    <property type="match status" value="1"/>
</dbReference>
<keyword evidence="5" id="KW-1185">Reference proteome</keyword>
<proteinExistence type="predicted"/>
<evidence type="ECO:0000256" key="3">
    <source>
        <dbReference type="PROSITE-ProRule" id="PRU00339"/>
    </source>
</evidence>
<organism evidence="4 5">
    <name type="scientific">Hymenobacter saemangeumensis</name>
    <dbReference type="NCBI Taxonomy" id="1084522"/>
    <lineage>
        <taxon>Bacteria</taxon>
        <taxon>Pseudomonadati</taxon>
        <taxon>Bacteroidota</taxon>
        <taxon>Cytophagia</taxon>
        <taxon>Cytophagales</taxon>
        <taxon>Hymenobacteraceae</taxon>
        <taxon>Hymenobacter</taxon>
    </lineage>
</organism>
<dbReference type="PROSITE" id="PS50005">
    <property type="entry name" value="TPR"/>
    <property type="match status" value="3"/>
</dbReference>
<protein>
    <recommendedName>
        <fullName evidence="6">Tetratricopeptide repeat protein</fullName>
    </recommendedName>
</protein>
<feature type="repeat" description="TPR" evidence="3">
    <location>
        <begin position="70"/>
        <end position="103"/>
    </location>
</feature>